<evidence type="ECO:0000313" key="4">
    <source>
        <dbReference type="Proteomes" id="UP001381693"/>
    </source>
</evidence>
<feature type="compositionally biased region" description="Polar residues" evidence="2">
    <location>
        <begin position="1405"/>
        <end position="1416"/>
    </location>
</feature>
<feature type="compositionally biased region" description="Polar residues" evidence="2">
    <location>
        <begin position="1431"/>
        <end position="1444"/>
    </location>
</feature>
<gene>
    <name evidence="3" type="ORF">SK128_022313</name>
</gene>
<dbReference type="EMBL" id="JAXCGZ010022861">
    <property type="protein sequence ID" value="KAK7021963.1"/>
    <property type="molecule type" value="Genomic_DNA"/>
</dbReference>
<feature type="region of interest" description="Disordered" evidence="2">
    <location>
        <begin position="3153"/>
        <end position="3177"/>
    </location>
</feature>
<feature type="compositionally biased region" description="Low complexity" evidence="2">
    <location>
        <begin position="568"/>
        <end position="579"/>
    </location>
</feature>
<feature type="region of interest" description="Disordered" evidence="2">
    <location>
        <begin position="1396"/>
        <end position="1416"/>
    </location>
</feature>
<dbReference type="Pfam" id="PF00612">
    <property type="entry name" value="IQ"/>
    <property type="match status" value="1"/>
</dbReference>
<feature type="region of interest" description="Disordered" evidence="2">
    <location>
        <begin position="61"/>
        <end position="97"/>
    </location>
</feature>
<feature type="region of interest" description="Disordered" evidence="2">
    <location>
        <begin position="2884"/>
        <end position="2937"/>
    </location>
</feature>
<evidence type="ECO:0000313" key="3">
    <source>
        <dbReference type="EMBL" id="KAK7021963.1"/>
    </source>
</evidence>
<dbReference type="PANTHER" id="PTHR13958:SF3">
    <property type="entry name" value="CAP-GLY DOMAIN-CONTAINING PROTEIN-RELATED"/>
    <property type="match status" value="1"/>
</dbReference>
<feature type="region of interest" description="Disordered" evidence="2">
    <location>
        <begin position="3049"/>
        <end position="3084"/>
    </location>
</feature>
<feature type="region of interest" description="Disordered" evidence="2">
    <location>
        <begin position="1665"/>
        <end position="1702"/>
    </location>
</feature>
<feature type="compositionally biased region" description="Low complexity" evidence="2">
    <location>
        <begin position="1481"/>
        <end position="1495"/>
    </location>
</feature>
<protein>
    <recommendedName>
        <fullName evidence="5">Centrosome-associated protein 350</fullName>
    </recommendedName>
</protein>
<feature type="compositionally biased region" description="Polar residues" evidence="2">
    <location>
        <begin position="190"/>
        <end position="207"/>
    </location>
</feature>
<feature type="region of interest" description="Disordered" evidence="2">
    <location>
        <begin position="1968"/>
        <end position="2336"/>
    </location>
</feature>
<keyword evidence="1" id="KW-0175">Coiled coil</keyword>
<feature type="region of interest" description="Disordered" evidence="2">
    <location>
        <begin position="1724"/>
        <end position="1772"/>
    </location>
</feature>
<feature type="compositionally biased region" description="Basic residues" evidence="2">
    <location>
        <begin position="553"/>
        <end position="565"/>
    </location>
</feature>
<feature type="compositionally biased region" description="Basic and acidic residues" evidence="2">
    <location>
        <begin position="496"/>
        <end position="510"/>
    </location>
</feature>
<feature type="region of interest" description="Disordered" evidence="2">
    <location>
        <begin position="445"/>
        <end position="579"/>
    </location>
</feature>
<feature type="compositionally biased region" description="Basic and acidic residues" evidence="2">
    <location>
        <begin position="68"/>
        <end position="82"/>
    </location>
</feature>
<feature type="compositionally biased region" description="Low complexity" evidence="2">
    <location>
        <begin position="1747"/>
        <end position="1764"/>
    </location>
</feature>
<feature type="compositionally biased region" description="Polar residues" evidence="2">
    <location>
        <begin position="2884"/>
        <end position="2897"/>
    </location>
</feature>
<feature type="compositionally biased region" description="Polar residues" evidence="2">
    <location>
        <begin position="2064"/>
        <end position="2074"/>
    </location>
</feature>
<dbReference type="PROSITE" id="PS50096">
    <property type="entry name" value="IQ"/>
    <property type="match status" value="1"/>
</dbReference>
<feature type="compositionally biased region" description="Polar residues" evidence="2">
    <location>
        <begin position="2139"/>
        <end position="2149"/>
    </location>
</feature>
<feature type="compositionally biased region" description="Basic and acidic residues" evidence="2">
    <location>
        <begin position="2092"/>
        <end position="2104"/>
    </location>
</feature>
<feature type="region of interest" description="Disordered" evidence="2">
    <location>
        <begin position="2348"/>
        <end position="2373"/>
    </location>
</feature>
<feature type="compositionally biased region" description="Polar residues" evidence="2">
    <location>
        <begin position="459"/>
        <end position="472"/>
    </location>
</feature>
<feature type="compositionally biased region" description="Polar residues" evidence="2">
    <location>
        <begin position="1496"/>
        <end position="1516"/>
    </location>
</feature>
<feature type="compositionally biased region" description="Polar residues" evidence="2">
    <location>
        <begin position="2319"/>
        <end position="2330"/>
    </location>
</feature>
<feature type="compositionally biased region" description="Polar residues" evidence="2">
    <location>
        <begin position="1530"/>
        <end position="1542"/>
    </location>
</feature>
<dbReference type="GO" id="GO:0005813">
    <property type="term" value="C:centrosome"/>
    <property type="evidence" value="ECO:0007669"/>
    <property type="project" value="InterPro"/>
</dbReference>
<feature type="compositionally biased region" description="Low complexity" evidence="2">
    <location>
        <begin position="3062"/>
        <end position="3077"/>
    </location>
</feature>
<feature type="compositionally biased region" description="Low complexity" evidence="2">
    <location>
        <begin position="2079"/>
        <end position="2091"/>
    </location>
</feature>
<feature type="non-terminal residue" evidence="3">
    <location>
        <position position="3295"/>
    </location>
</feature>
<feature type="compositionally biased region" description="Low complexity" evidence="2">
    <location>
        <begin position="2050"/>
        <end position="2060"/>
    </location>
</feature>
<feature type="compositionally biased region" description="Low complexity" evidence="2">
    <location>
        <begin position="2289"/>
        <end position="2303"/>
    </location>
</feature>
<comment type="caution">
    <text evidence="3">The sequence shown here is derived from an EMBL/GenBank/DDBJ whole genome shotgun (WGS) entry which is preliminary data.</text>
</comment>
<dbReference type="SMART" id="SM00015">
    <property type="entry name" value="IQ"/>
    <property type="match status" value="1"/>
</dbReference>
<feature type="region of interest" description="Disordered" evidence="2">
    <location>
        <begin position="1917"/>
        <end position="1944"/>
    </location>
</feature>
<reference evidence="3 4" key="1">
    <citation type="submission" date="2023-11" db="EMBL/GenBank/DDBJ databases">
        <title>Halocaridina rubra genome assembly.</title>
        <authorList>
            <person name="Smith C."/>
        </authorList>
    </citation>
    <scope>NUCLEOTIDE SEQUENCE [LARGE SCALE GENOMIC DNA]</scope>
    <source>
        <strain evidence="3">EP-1</strain>
        <tissue evidence="3">Whole</tissue>
    </source>
</reference>
<name>A0AAN8WCY7_HALRR</name>
<feature type="region of interest" description="Disordered" evidence="2">
    <location>
        <begin position="602"/>
        <end position="632"/>
    </location>
</feature>
<feature type="compositionally biased region" description="Basic and acidic residues" evidence="2">
    <location>
        <begin position="517"/>
        <end position="552"/>
    </location>
</feature>
<feature type="compositionally biased region" description="Polar residues" evidence="2">
    <location>
        <begin position="232"/>
        <end position="252"/>
    </location>
</feature>
<evidence type="ECO:0008006" key="5">
    <source>
        <dbReference type="Google" id="ProtNLM"/>
    </source>
</evidence>
<feature type="region of interest" description="Disordered" evidence="2">
    <location>
        <begin position="669"/>
        <end position="694"/>
    </location>
</feature>
<evidence type="ECO:0000256" key="2">
    <source>
        <dbReference type="SAM" id="MobiDB-lite"/>
    </source>
</evidence>
<feature type="compositionally biased region" description="Basic and acidic residues" evidence="2">
    <location>
        <begin position="2898"/>
        <end position="2912"/>
    </location>
</feature>
<evidence type="ECO:0000256" key="1">
    <source>
        <dbReference type="SAM" id="Coils"/>
    </source>
</evidence>
<feature type="compositionally biased region" description="Polar residues" evidence="2">
    <location>
        <begin position="1724"/>
        <end position="1734"/>
    </location>
</feature>
<feature type="region of interest" description="Disordered" evidence="2">
    <location>
        <begin position="326"/>
        <end position="393"/>
    </location>
</feature>
<feature type="compositionally biased region" description="Polar residues" evidence="2">
    <location>
        <begin position="2561"/>
        <end position="2601"/>
    </location>
</feature>
<dbReference type="CDD" id="cd23767">
    <property type="entry name" value="IQCD"/>
    <property type="match status" value="1"/>
</dbReference>
<feature type="compositionally biased region" description="Basic and acidic residues" evidence="2">
    <location>
        <begin position="2651"/>
        <end position="2673"/>
    </location>
</feature>
<feature type="coiled-coil region" evidence="1">
    <location>
        <begin position="1320"/>
        <end position="1347"/>
    </location>
</feature>
<feature type="compositionally biased region" description="Polar residues" evidence="2">
    <location>
        <begin position="2245"/>
        <end position="2267"/>
    </location>
</feature>
<accession>A0AAN8WCY7</accession>
<feature type="region of interest" description="Disordered" evidence="2">
    <location>
        <begin position="1172"/>
        <end position="1194"/>
    </location>
</feature>
<feature type="region of interest" description="Disordered" evidence="2">
    <location>
        <begin position="2527"/>
        <end position="2604"/>
    </location>
</feature>
<feature type="compositionally biased region" description="Basic and acidic residues" evidence="2">
    <location>
        <begin position="326"/>
        <end position="354"/>
    </location>
</feature>
<feature type="region of interest" description="Disordered" evidence="2">
    <location>
        <begin position="1431"/>
        <end position="1578"/>
    </location>
</feature>
<dbReference type="GO" id="GO:0034453">
    <property type="term" value="P:microtubule anchoring"/>
    <property type="evidence" value="ECO:0007669"/>
    <property type="project" value="InterPro"/>
</dbReference>
<feature type="region of interest" description="Disordered" evidence="2">
    <location>
        <begin position="190"/>
        <end position="260"/>
    </location>
</feature>
<organism evidence="3 4">
    <name type="scientific">Halocaridina rubra</name>
    <name type="common">Hawaiian red shrimp</name>
    <dbReference type="NCBI Taxonomy" id="373956"/>
    <lineage>
        <taxon>Eukaryota</taxon>
        <taxon>Metazoa</taxon>
        <taxon>Ecdysozoa</taxon>
        <taxon>Arthropoda</taxon>
        <taxon>Crustacea</taxon>
        <taxon>Multicrustacea</taxon>
        <taxon>Malacostraca</taxon>
        <taxon>Eumalacostraca</taxon>
        <taxon>Eucarida</taxon>
        <taxon>Decapoda</taxon>
        <taxon>Pleocyemata</taxon>
        <taxon>Caridea</taxon>
        <taxon>Atyoidea</taxon>
        <taxon>Atyidae</taxon>
        <taxon>Halocaridina</taxon>
    </lineage>
</organism>
<proteinExistence type="predicted"/>
<feature type="region of interest" description="Disordered" evidence="2">
    <location>
        <begin position="1590"/>
        <end position="1616"/>
    </location>
</feature>
<dbReference type="InterPro" id="IPR000048">
    <property type="entry name" value="IQ_motif_EF-hand-BS"/>
</dbReference>
<sequence>MSVPSDDLDLHPVREIKPRVLNDIQEVPLVETPRVNLHYVDVSFPKAPFGKSNAASIDSVVSHKKKHSNMENRNFTDFRSEQSPRNATNRADSEEVRGKWMDGRRQFVSQLLHRGGIPVWEEVPQHELGSRVKGFLGPYTPQTNHVANITVRESRRKIQNNKVPFAVWEDVAVGSNVAHSRYEVERVASENQSIANTTHPRQQQEPGQEQAMSDSQSQQSSTSNELPGETKTALSIKSSNLRMQQGAASSYSEPEESQVVGTNNPVLREADIHIHQSVEQDKPLRIMKKKFGGRLADSNDVIGTRSWRIGEMAVKEKFGVVREEVDRKNNRKEDGEEEKHENEPTKEAPKKRDLSASSKISEQPSKKQQKLPASEETPNEASATPPRVRTYEVEEVRKYMEKKRLARTKIYKEQKLQKEQDVLKREQRMKELALKTKEVAQIAKMDKNATSPSHEIPSQIRNNLISKPSRTPNWGCPDDCQHEIGPMHNVPDLDEDTKRAKSRCSDDITKKLRSGKTHSEGSEIKLEMIDKQSDTSSQRDVKDGRGKSEKSDKHRNKDKKKNRKKSLAESSSSESISKLVSRTVEECERQFKSSSIPLSSITSQASVDLSDSEKRSNISHSESSGVDFPPNQRIVSLGQMAQNLTSRITEEEENLKQFLLTNKGVRKKVTKESPYPGKGGNEESEKENRSDTKHLARNPLTYSEIEMLSVEELKTKMTAMLMSDSFNIQGRSDEMLKREISQKAGHSTFEQNMNKYRNITTRRPLIMHEEYPKLKAPSTPELHFFADGRVLFDTNTPSRGNSDGRVPFEFHTPSMGKEFESTSASQNKIHRPNYERNREELHHLPGNNVCVFQNTTPQPLKYGISVEKKTLVDQQGKTCTFNVSERSKFEKAALCIQAAYRGYRVRKITNSLLRMGRIPTKVSSQETDVEQNNVQLSGPRELKLISVNIEDFLLEDTHSVLNPDQRKEISLRKIRRELGASTDKPKSRNAYTFQRSDMPEWVKPYVILSETGNVDNFLDSQMKKTSLANIHTKQTDEKNEKSNHPLMRSQNETANVSNHDCDSGKIKDVSDSVLEDTLTEGLIGDSDEEVSVSAYEKSTQTVLKKHRRLQHKEHEVQVINARKSTNGTENCDIKLQGSKYSLNRDGAQFESINFDKGKESVLLLSEVSAHDDSLEEGPLESESPDNKWKQSLKNSDDISLSSSQIESTHSDWRDVAPHLLLGEGPHFAPANLRLRVNAELTYQDTVNEALSQLQGVEQFHSLARLKDNNAGITRSLLLQQQKQSDAFYRLRDEGMKQEDKKFKEYQEHKKKEIEIQQEALIAVERIEKEAKERLDQLERDIRARAEQIMSFSTRSVEHNSQPDVIATAAVAAVGATISHWERLQAVQVPRPSSLLSQSESLQSQNPQVSSVTHTEQYTTSFTDSVNRTLTRVSHSKRSITSSNEMTEKTEEYSSLSEEISIKGRDKSSSAVENILCDKHSSSSSVRESVHSGGESATSSVSEVLGITKSQKTNSDSDVQEELTNEKTLSHKLNSRSTKSSATSDERIGSASDIIIRKSRSKEKLHASHGKKSKVTSSISDIATQAENLDTRKGSSIVSEDIVPSENYEPANNNSEVSDHVISEYNDNLKSTTNTSECVIPSELIANTNISTKVSEDVVTSEIIESENNTKSVSGTSNVRTSVSSARTSDARTSVASSSRNTRSLEIIRNLPSIQEMMSGSKTTTAITAGSGTHTSTKDKESAGTVRSYSESFETSSTSDESSASVINSSKRDEKEYKGDMTLVVSSNIMAVDQLGCGSVSPVGREFSSGVMEGGGSSALGMTLNLVESLQKEEEIRLQHQTALLKLQEQSLIEEARWKLAALQSEGGSGLRRRQRAVLLQLREQRSHLRRLIETQNLTAQQRRLFLLQHHHLLATTSSMTTAGSKGYPSSSRGHSPNPSSPRLTPRVMEINISSSSEGQEDLSLHLAVRSKDNGTSSMSDSSGREKRRSHSNERKRISSKLQEKRRVMESDPLQKEKELIKSKRKSEISSKRVRDKREKSPVATARLKENSVSTESSVPEESLDVSTHESQSSVLDGGSESVSQSDVASSVSEHEVSQSERKQNDYSLPEEIVNVSKSSTVEEILTKSPSKDSSSLRSITSKSQNSCSKSEIVKESNSKALSGTGSNNTGKSLSEGTRSQELENTGSIHTYISEANQQITDKSPKTQSDINSTVSMSSEMQSTIPTGTVISDRYSGSRSEKITPEETSGTSVSRAAPSRTASQSSSEGEGRASDTVVNEVKLANQRVYSRALPLPLRIPLSPRSPHRQQRRYSSESDDSFTLSQTETASDASDGEGRLIALKEQLASRRAEADKLKREKRRLRRERLSSQEQALRQQIANYDAYIQQAKLELEKESKELQQVSQVRPLIKKPQVAESKKIKQNEMLISSPDKSDASDISAVSEGKSDHSSSSKLQEPNIDHSLSNRLKSLKSEHSLPSKTHEIDFKAPSQHSQKAQDAPCTSAIIEDKLEIVTKSDTTLYALSNEVEVSKETNSYVSEEYSFEEESSSEWSGVNSEKSPLSRDSSQDTDQTPSQASSTETIVHSPKKLNSGQKEGEGSSSVEVDDMPEASVGMTADLIAENCGGNIISPNIPNRNEDVEKKLEIFIPTLHPKAEADESTDKGKDTTPGDKEATSAEESIDEEIVDNVQQNSLNDVSDILNKNILATDITEDTKLDDSLEKSEEMSCALSKLDSVGDGSECLDSIQNTENQVLKELDEIMTPSKPSDRQKEVDDISNSILVSLMKETSLLFRNILKGKEDKDSDQSAVAFQKALSKQEMSLKIPSEKDKDSLSKDDFREVSVDTITLTNKSHLLKRVNDMIAESESSPRTAALTSPRGQIRQLTPQLTFDISPDSGSPTDDKDLFKGESEKGSDTPAFTDGSKSICDGNAASQGASPSHDINKAEDYCLDTEIEGDNFAIDPTALTNKLLNLTPADLDLESKFDQIEDGNLEFSVEGIEGNWFDDDFWTSGDSKKRQQQLKAEEERIAAEIAHLEELQRLQEQFPGLVIREVPNKPPPPYTPPASSSPSLSPTSTMPPAYRITAPPDSAVTSELQVSTSNTISIPHRLSKADLRKLATEIFHVVPSAEDEAIPIITESLDCLYEALEKGLDPNTVEPPSKFIASSSASNHSEDSSEEEEESCSRIFHHLLFSLVRELVGEVYNLQRAPPHPPWVKQPFPPKQVLVVVHATSQKVLYAHVQDRIKGLFGWNPPAEKESLMIRWARKHRDLVDQVLVKELQAEEASWTCYDEDEASVK</sequence>
<feature type="compositionally biased region" description="Basic and acidic residues" evidence="2">
    <location>
        <begin position="2470"/>
        <end position="2485"/>
    </location>
</feature>
<feature type="region of interest" description="Disordered" evidence="2">
    <location>
        <begin position="2650"/>
        <end position="2679"/>
    </location>
</feature>
<feature type="compositionally biased region" description="Polar residues" evidence="2">
    <location>
        <begin position="2158"/>
        <end position="2237"/>
    </location>
</feature>
<dbReference type="GO" id="GO:0008017">
    <property type="term" value="F:microtubule binding"/>
    <property type="evidence" value="ECO:0007669"/>
    <property type="project" value="InterPro"/>
</dbReference>
<feature type="compositionally biased region" description="Low complexity" evidence="2">
    <location>
        <begin position="1928"/>
        <end position="1941"/>
    </location>
</feature>
<feature type="compositionally biased region" description="Low complexity" evidence="2">
    <location>
        <begin position="2548"/>
        <end position="2558"/>
    </location>
</feature>
<feature type="compositionally biased region" description="Low complexity" evidence="2">
    <location>
        <begin position="208"/>
        <end position="223"/>
    </location>
</feature>
<dbReference type="InterPro" id="IPR028750">
    <property type="entry name" value="CEP350/CC187"/>
</dbReference>
<feature type="compositionally biased region" description="Basic residues" evidence="2">
    <location>
        <begin position="1556"/>
        <end position="1573"/>
    </location>
</feature>
<feature type="compositionally biased region" description="Basic and acidic residues" evidence="2">
    <location>
        <begin position="1990"/>
        <end position="2040"/>
    </location>
</feature>
<feature type="region of interest" description="Disordered" evidence="2">
    <location>
        <begin position="2410"/>
        <end position="2499"/>
    </location>
</feature>
<dbReference type="PANTHER" id="PTHR13958">
    <property type="entry name" value="CENTROSOME-ASSOCIATED PROTEIN 350"/>
    <property type="match status" value="1"/>
</dbReference>
<feature type="compositionally biased region" description="Basic and acidic residues" evidence="2">
    <location>
        <begin position="680"/>
        <end position="694"/>
    </location>
</feature>
<keyword evidence="4" id="KW-1185">Reference proteome</keyword>
<dbReference type="Proteomes" id="UP001381693">
    <property type="component" value="Unassembled WGS sequence"/>
</dbReference>
<feature type="compositionally biased region" description="Acidic residues" evidence="2">
    <location>
        <begin position="1173"/>
        <end position="1183"/>
    </location>
</feature>